<evidence type="ECO:0000313" key="1">
    <source>
        <dbReference type="EMBL" id="OUP69130.1"/>
    </source>
</evidence>
<reference evidence="2" key="1">
    <citation type="submission" date="2017-04" db="EMBL/GenBank/DDBJ databases">
        <title>Function of individual gut microbiota members based on whole genome sequencing of pure cultures obtained from chicken caecum.</title>
        <authorList>
            <person name="Medvecky M."/>
            <person name="Cejkova D."/>
            <person name="Polansky O."/>
            <person name="Karasova D."/>
            <person name="Kubasova T."/>
            <person name="Cizek A."/>
            <person name="Rychlik I."/>
        </authorList>
    </citation>
    <scope>NUCLEOTIDE SEQUENCE [LARGE SCALE GENOMIC DNA]</scope>
    <source>
        <strain evidence="2">An175</strain>
    </source>
</reference>
<name>A0A1Y4MZ66_9FIRM</name>
<dbReference type="AlphaFoldDB" id="A0A1Y4MZ66"/>
<sequence length="63" mass="7067">MRRSLHQRSAKPTVRGAACINAVPNPLFAAQPASTQYQTHCSRRSRLKFFAEAFFQKGWSAAD</sequence>
<dbReference type="Proteomes" id="UP000196386">
    <property type="component" value="Unassembled WGS sequence"/>
</dbReference>
<dbReference type="EMBL" id="NFKP01000012">
    <property type="protein sequence ID" value="OUP69130.1"/>
    <property type="molecule type" value="Genomic_DNA"/>
</dbReference>
<evidence type="ECO:0000313" key="2">
    <source>
        <dbReference type="Proteomes" id="UP000196386"/>
    </source>
</evidence>
<organism evidence="1 2">
    <name type="scientific">Anaerotruncus colihominis</name>
    <dbReference type="NCBI Taxonomy" id="169435"/>
    <lineage>
        <taxon>Bacteria</taxon>
        <taxon>Bacillati</taxon>
        <taxon>Bacillota</taxon>
        <taxon>Clostridia</taxon>
        <taxon>Eubacteriales</taxon>
        <taxon>Oscillospiraceae</taxon>
        <taxon>Anaerotruncus</taxon>
    </lineage>
</organism>
<gene>
    <name evidence="1" type="ORF">B5F11_10920</name>
</gene>
<accession>A0A1Y4MZ66</accession>
<comment type="caution">
    <text evidence="1">The sequence shown here is derived from an EMBL/GenBank/DDBJ whole genome shotgun (WGS) entry which is preliminary data.</text>
</comment>
<protein>
    <submittedName>
        <fullName evidence="1">Uncharacterized protein</fullName>
    </submittedName>
</protein>
<proteinExistence type="predicted"/>